<dbReference type="EMBL" id="KV722645">
    <property type="protein sequence ID" value="OCH84688.1"/>
    <property type="molecule type" value="Genomic_DNA"/>
</dbReference>
<dbReference type="Pfam" id="PF20636">
    <property type="entry name" value="SMN_G2-BD"/>
    <property type="match status" value="1"/>
</dbReference>
<feature type="compositionally biased region" description="Polar residues" evidence="1">
    <location>
        <begin position="34"/>
        <end position="51"/>
    </location>
</feature>
<gene>
    <name evidence="3" type="ORF">OBBRIDRAFT_798867</name>
</gene>
<organism evidence="3 4">
    <name type="scientific">Obba rivulosa</name>
    <dbReference type="NCBI Taxonomy" id="1052685"/>
    <lineage>
        <taxon>Eukaryota</taxon>
        <taxon>Fungi</taxon>
        <taxon>Dikarya</taxon>
        <taxon>Basidiomycota</taxon>
        <taxon>Agaricomycotina</taxon>
        <taxon>Agaricomycetes</taxon>
        <taxon>Polyporales</taxon>
        <taxon>Gelatoporiaceae</taxon>
        <taxon>Obba</taxon>
    </lineage>
</organism>
<evidence type="ECO:0000259" key="2">
    <source>
        <dbReference type="Pfam" id="PF20636"/>
    </source>
</evidence>
<protein>
    <recommendedName>
        <fullName evidence="2">Survival Motor Neuron Gemin2-binding domain-containing protein</fullName>
    </recommendedName>
</protein>
<feature type="compositionally biased region" description="Acidic residues" evidence="1">
    <location>
        <begin position="240"/>
        <end position="272"/>
    </location>
</feature>
<dbReference type="CDD" id="cd22852">
    <property type="entry name" value="SMN_C"/>
    <property type="match status" value="1"/>
</dbReference>
<dbReference type="InterPro" id="IPR047313">
    <property type="entry name" value="SMN_C"/>
</dbReference>
<feature type="region of interest" description="Disordered" evidence="1">
    <location>
        <begin position="1"/>
        <end position="53"/>
    </location>
</feature>
<dbReference type="AlphaFoldDB" id="A0A8E2DJF2"/>
<accession>A0A8E2DJF2</accession>
<feature type="domain" description="Survival Motor Neuron Gemin2-binding" evidence="2">
    <location>
        <begin position="77"/>
        <end position="100"/>
    </location>
</feature>
<sequence>MHTPAPSKKRKTTNARGANARAAQYVQHWDDPGSQATQMSYDDQPTPSGSGTAVQETIVEEEEDAIDEEESRELTHEEIWDDSALIDAWNSAMAEYKTYHGPEKDWKKEPVKKSPLWYNVPPSPNSKQKAKQKAAAPSTFAPAVNGSHTQADGEVGEDSTPLDFNTFVPSHDPSLAASFLPHPSAAPGPEYSQSYLPSPSGPMVSQDEAFQRALSAMYWGGYWTAVYHCHRGMGAGNSDDQNEEADPEDERQEDEQGEGVEDEDEDMVPTQR</sequence>
<dbReference type="InterPro" id="IPR049481">
    <property type="entry name" value="SMN_G2-BD"/>
</dbReference>
<reference evidence="3 4" key="1">
    <citation type="submission" date="2016-07" db="EMBL/GenBank/DDBJ databases">
        <title>Draft genome of the white-rot fungus Obba rivulosa 3A-2.</title>
        <authorList>
            <consortium name="DOE Joint Genome Institute"/>
            <person name="Miettinen O."/>
            <person name="Riley R."/>
            <person name="Acob R."/>
            <person name="Barry K."/>
            <person name="Cullen D."/>
            <person name="De Vries R."/>
            <person name="Hainaut M."/>
            <person name="Hatakka A."/>
            <person name="Henrissat B."/>
            <person name="Hilden K."/>
            <person name="Kuo R."/>
            <person name="Labutti K."/>
            <person name="Lipzen A."/>
            <person name="Makela M.R."/>
            <person name="Sandor L."/>
            <person name="Spatafora J.W."/>
            <person name="Grigoriev I.V."/>
            <person name="Hibbett D.S."/>
        </authorList>
    </citation>
    <scope>NUCLEOTIDE SEQUENCE [LARGE SCALE GENOMIC DNA]</scope>
    <source>
        <strain evidence="3 4">3A-2</strain>
    </source>
</reference>
<dbReference type="Proteomes" id="UP000250043">
    <property type="component" value="Unassembled WGS sequence"/>
</dbReference>
<dbReference type="CDD" id="cd22851">
    <property type="entry name" value="SMN_N"/>
    <property type="match status" value="1"/>
</dbReference>
<dbReference type="OrthoDB" id="197400at2759"/>
<keyword evidence="4" id="KW-1185">Reference proteome</keyword>
<evidence type="ECO:0000313" key="3">
    <source>
        <dbReference type="EMBL" id="OCH84688.1"/>
    </source>
</evidence>
<feature type="region of interest" description="Disordered" evidence="1">
    <location>
        <begin position="117"/>
        <end position="205"/>
    </location>
</feature>
<proteinExistence type="predicted"/>
<feature type="compositionally biased region" description="Low complexity" evidence="1">
    <location>
        <begin position="14"/>
        <end position="23"/>
    </location>
</feature>
<name>A0A8E2DJF2_9APHY</name>
<feature type="region of interest" description="Disordered" evidence="1">
    <location>
        <begin position="230"/>
        <end position="272"/>
    </location>
</feature>
<evidence type="ECO:0000256" key="1">
    <source>
        <dbReference type="SAM" id="MobiDB-lite"/>
    </source>
</evidence>
<evidence type="ECO:0000313" key="4">
    <source>
        <dbReference type="Proteomes" id="UP000250043"/>
    </source>
</evidence>